<accession>A0ABW9W0C2</accession>
<reference evidence="3 4" key="1">
    <citation type="submission" date="2019-12" db="EMBL/GenBank/DDBJ databases">
        <title>Novel species isolated from a subtropical stream in China.</title>
        <authorList>
            <person name="Lu H."/>
        </authorList>
    </citation>
    <scope>NUCLEOTIDE SEQUENCE [LARGE SCALE GENOMIC DNA]</scope>
    <source>
        <strain evidence="3 4">CY42W</strain>
    </source>
</reference>
<feature type="chain" id="PRO_5046875288" evidence="2">
    <location>
        <begin position="19"/>
        <end position="263"/>
    </location>
</feature>
<evidence type="ECO:0000313" key="3">
    <source>
        <dbReference type="EMBL" id="MYN27195.1"/>
    </source>
</evidence>
<keyword evidence="4" id="KW-1185">Reference proteome</keyword>
<proteinExistence type="predicted"/>
<sequence>MRPLYLTMLLGLSAGATAADNVTQADLTRILPPPGLYRVEDDATMTHLSNGMSVRDQSNQSGTLATYHSPDGHTAQQQINHPQATICVPLRKANAPLLPIAMGTAACKTLSTTVSGDTLSHEAQCAIGRTAFTITRLGNDQWEYTDDNEWGAGGMARNNPAAMRPMVEQMARNAPTEADRAKARQLLAQLPQLQAQSEQQMAAALAGARQALKEARTPEEVAAMRKVVQMLENQDSLPAQNKSSGRSRWTRIADSCGGASAKK</sequence>
<name>A0ABW9W0C2_9BURK</name>
<feature type="signal peptide" evidence="2">
    <location>
        <begin position="1"/>
        <end position="18"/>
    </location>
</feature>
<dbReference type="EMBL" id="WWCT01000008">
    <property type="protein sequence ID" value="MYN27195.1"/>
    <property type="molecule type" value="Genomic_DNA"/>
</dbReference>
<evidence type="ECO:0000256" key="2">
    <source>
        <dbReference type="SAM" id="SignalP"/>
    </source>
</evidence>
<evidence type="ECO:0000313" key="4">
    <source>
        <dbReference type="Proteomes" id="UP000642144"/>
    </source>
</evidence>
<feature type="compositionally biased region" description="Polar residues" evidence="1">
    <location>
        <begin position="234"/>
        <end position="247"/>
    </location>
</feature>
<dbReference type="Proteomes" id="UP000642144">
    <property type="component" value="Unassembled WGS sequence"/>
</dbReference>
<gene>
    <name evidence="3" type="ORF">GTP69_12310</name>
</gene>
<comment type="caution">
    <text evidence="3">The sequence shown here is derived from an EMBL/GenBank/DDBJ whole genome shotgun (WGS) entry which is preliminary data.</text>
</comment>
<dbReference type="RefSeq" id="WP_161055171.1">
    <property type="nucleotide sequence ID" value="NZ_WWCT01000008.1"/>
</dbReference>
<keyword evidence="2" id="KW-0732">Signal</keyword>
<organism evidence="3 4">
    <name type="scientific">Duganella levis</name>
    <dbReference type="NCBI Taxonomy" id="2692169"/>
    <lineage>
        <taxon>Bacteria</taxon>
        <taxon>Pseudomonadati</taxon>
        <taxon>Pseudomonadota</taxon>
        <taxon>Betaproteobacteria</taxon>
        <taxon>Burkholderiales</taxon>
        <taxon>Oxalobacteraceae</taxon>
        <taxon>Telluria group</taxon>
        <taxon>Duganella</taxon>
    </lineage>
</organism>
<protein>
    <submittedName>
        <fullName evidence="3">Uncharacterized protein</fullName>
    </submittedName>
</protein>
<evidence type="ECO:0000256" key="1">
    <source>
        <dbReference type="SAM" id="MobiDB-lite"/>
    </source>
</evidence>
<feature type="region of interest" description="Disordered" evidence="1">
    <location>
        <begin position="234"/>
        <end position="263"/>
    </location>
</feature>